<reference evidence="5 6" key="1">
    <citation type="submission" date="2023-10" db="EMBL/GenBank/DDBJ databases">
        <title>Draft genome sequence of Xylaria bambusicola isolate GMP-LS, the root and basal stem rot pathogen of sugarcane in Indonesia.</title>
        <authorList>
            <person name="Selvaraj P."/>
            <person name="Muralishankar V."/>
            <person name="Muruganantham S."/>
            <person name="Sp S."/>
            <person name="Haryani S."/>
            <person name="Lau K.J.X."/>
            <person name="Naqvi N.I."/>
        </authorList>
    </citation>
    <scope>NUCLEOTIDE SEQUENCE [LARGE SCALE GENOMIC DNA]</scope>
    <source>
        <strain evidence="5">GMP-LS</strain>
    </source>
</reference>
<evidence type="ECO:0000259" key="4">
    <source>
        <dbReference type="Pfam" id="PF25390"/>
    </source>
</evidence>
<proteinExistence type="predicted"/>
<evidence type="ECO:0000313" key="5">
    <source>
        <dbReference type="EMBL" id="KAK5627573.1"/>
    </source>
</evidence>
<evidence type="ECO:0000313" key="6">
    <source>
        <dbReference type="Proteomes" id="UP001305414"/>
    </source>
</evidence>
<feature type="repeat" description="RCC1" evidence="3">
    <location>
        <begin position="2"/>
        <end position="56"/>
    </location>
</feature>
<dbReference type="Gene3D" id="2.130.10.30">
    <property type="entry name" value="Regulator of chromosome condensation 1/beta-lactamase-inhibitor protein II"/>
    <property type="match status" value="2"/>
</dbReference>
<dbReference type="PANTHER" id="PTHR45982:SF5">
    <property type="entry name" value="RCC DOMAIN-CONTAINING PROTEIN ATS1"/>
    <property type="match status" value="1"/>
</dbReference>
<feature type="domain" description="RCC1-like" evidence="4">
    <location>
        <begin position="4"/>
        <end position="355"/>
    </location>
</feature>
<feature type="repeat" description="RCC1" evidence="3">
    <location>
        <begin position="266"/>
        <end position="303"/>
    </location>
</feature>
<keyword evidence="6" id="KW-1185">Reference proteome</keyword>
<evidence type="ECO:0000256" key="2">
    <source>
        <dbReference type="ARBA" id="ARBA00022737"/>
    </source>
</evidence>
<dbReference type="InterPro" id="IPR051553">
    <property type="entry name" value="Ran_GTPase-activating"/>
</dbReference>
<dbReference type="InterPro" id="IPR000408">
    <property type="entry name" value="Reg_chr_condens"/>
</dbReference>
<dbReference type="PROSITE" id="PS50012">
    <property type="entry name" value="RCC1_3"/>
    <property type="match status" value="3"/>
</dbReference>
<dbReference type="InterPro" id="IPR009091">
    <property type="entry name" value="RCC1/BLIP-II"/>
</dbReference>
<comment type="caution">
    <text evidence="5">The sequence shown here is derived from an EMBL/GenBank/DDBJ whole genome shotgun (WGS) entry which is preliminary data.</text>
</comment>
<feature type="repeat" description="RCC1" evidence="3">
    <location>
        <begin position="168"/>
        <end position="223"/>
    </location>
</feature>
<evidence type="ECO:0000256" key="3">
    <source>
        <dbReference type="PROSITE-ProRule" id="PRU00235"/>
    </source>
</evidence>
<evidence type="ECO:0000256" key="1">
    <source>
        <dbReference type="ARBA" id="ARBA00022658"/>
    </source>
</evidence>
<dbReference type="AlphaFoldDB" id="A0AAN7UGB6"/>
<keyword evidence="2" id="KW-0677">Repeat</keyword>
<accession>A0AAN7UGB6</accession>
<dbReference type="InterPro" id="IPR058923">
    <property type="entry name" value="RCC1-like_dom"/>
</dbReference>
<dbReference type="PANTHER" id="PTHR45982">
    <property type="entry name" value="REGULATOR OF CHROMOSOME CONDENSATION"/>
    <property type="match status" value="1"/>
</dbReference>
<dbReference type="PROSITE" id="PS00626">
    <property type="entry name" value="RCC1_2"/>
    <property type="match status" value="1"/>
</dbReference>
<dbReference type="SUPFAM" id="SSF50985">
    <property type="entry name" value="RCC1/BLIP-II"/>
    <property type="match status" value="1"/>
</dbReference>
<name>A0AAN7UGB6_9PEZI</name>
<organism evidence="5 6">
    <name type="scientific">Xylaria bambusicola</name>
    <dbReference type="NCBI Taxonomy" id="326684"/>
    <lineage>
        <taxon>Eukaryota</taxon>
        <taxon>Fungi</taxon>
        <taxon>Dikarya</taxon>
        <taxon>Ascomycota</taxon>
        <taxon>Pezizomycotina</taxon>
        <taxon>Sordariomycetes</taxon>
        <taxon>Xylariomycetidae</taxon>
        <taxon>Xylariales</taxon>
        <taxon>Xylariaceae</taxon>
        <taxon>Xylaria</taxon>
    </lineage>
</organism>
<sequence length="368" mass="38625">MEGLFALGSNGSGQLGLGHKEDVSVPKQVEFDQVPQDDPVIDVAAGGNHTILITASGNAYWSGDYTNGCCGIVDDEEKANIRPTFQKLSLPDSADTGCNHIMHAACTWDKTILVVGDENHHVKTVYICGDAEGLGRALAPIPDFPPAGTTVTSLAAGFRHVVVVLDNGDVYGWGNGRHGQLGQLEDGAGARAIATKPRKIDGVPFKAAKAVCCQYTTCLIAEPGDGRVLVLGADKWGLKSQAPPEIPNWKAVSACWGSIYVLKRDGTLSAWGRDDHGQLPPPGLPEVSRIAAGSEHVVALTEAGEVLAWGWGEHGNCGPHTEEKSGDVRGRWNVLASVKNLPEGANIAAIGAGCATSWINITADGLYL</sequence>
<dbReference type="Proteomes" id="UP001305414">
    <property type="component" value="Unassembled WGS sequence"/>
</dbReference>
<dbReference type="EMBL" id="JAWHQM010000006">
    <property type="protein sequence ID" value="KAK5627573.1"/>
    <property type="molecule type" value="Genomic_DNA"/>
</dbReference>
<protein>
    <recommendedName>
        <fullName evidence="4">RCC1-like domain-containing protein</fullName>
    </recommendedName>
</protein>
<keyword evidence="1" id="KW-0344">Guanine-nucleotide releasing factor</keyword>
<dbReference type="Pfam" id="PF25390">
    <property type="entry name" value="WD40_RLD"/>
    <property type="match status" value="1"/>
</dbReference>
<dbReference type="PRINTS" id="PR00633">
    <property type="entry name" value="RCCNDNSATION"/>
</dbReference>
<gene>
    <name evidence="5" type="ORF">RRF57_003288</name>
</gene>